<sequence length="56" mass="6516">MSHRFTTRLEEDDFGDLILNIPYEVCEELGWDVGTLLDYDITEDGTSFTLRKSNDE</sequence>
<protein>
    <submittedName>
        <fullName evidence="2">Uncharacterized protein</fullName>
    </submittedName>
</protein>
<dbReference type="OrthoDB" id="25608at10239"/>
<organism evidence="2 4">
    <name type="scientific">Synechococcus phage ACG-2014b</name>
    <dbReference type="NCBI Taxonomy" id="1493508"/>
    <lineage>
        <taxon>Viruses</taxon>
        <taxon>Duplodnaviria</taxon>
        <taxon>Heunggongvirae</taxon>
        <taxon>Uroviricota</taxon>
        <taxon>Caudoviricetes</taxon>
        <taxon>Pantevenvirales</taxon>
        <taxon>Kyanoviridae</taxon>
        <taxon>Nereusvirus</taxon>
        <taxon>Nereusvirus tusconc4</taxon>
    </lineage>
</organism>
<gene>
    <name evidence="1" type="ORF">Syn7803C61_80</name>
    <name evidence="2" type="ORF">Syn7803C68_79</name>
</gene>
<accession>A0A0E3EV63</accession>
<dbReference type="Proteomes" id="UP000185335">
    <property type="component" value="Segment"/>
</dbReference>
<keyword evidence="3" id="KW-1185">Reference proteome</keyword>
<evidence type="ECO:0000313" key="1">
    <source>
        <dbReference type="EMBL" id="AIX17302.1"/>
    </source>
</evidence>
<dbReference type="KEGG" id="vg:24405224"/>
<dbReference type="EMBL" id="KJ019043">
    <property type="protein sequence ID" value="AIX17947.1"/>
    <property type="molecule type" value="Genomic_DNA"/>
</dbReference>
<dbReference type="Proteomes" id="UP000185337">
    <property type="component" value="Segment"/>
</dbReference>
<evidence type="ECO:0000313" key="3">
    <source>
        <dbReference type="Proteomes" id="UP000185335"/>
    </source>
</evidence>
<dbReference type="EMBL" id="KJ019040">
    <property type="protein sequence ID" value="AIX17302.1"/>
    <property type="molecule type" value="Genomic_DNA"/>
</dbReference>
<name>A0A0E3EV63_9CAUD</name>
<evidence type="ECO:0000313" key="4">
    <source>
        <dbReference type="Proteomes" id="UP000185337"/>
    </source>
</evidence>
<dbReference type="RefSeq" id="YP_009140648.1">
    <property type="nucleotide sequence ID" value="NC_027130.1"/>
</dbReference>
<proteinExistence type="predicted"/>
<evidence type="ECO:0000313" key="2">
    <source>
        <dbReference type="EMBL" id="AIX17947.1"/>
    </source>
</evidence>
<reference evidence="3 4" key="1">
    <citation type="submission" date="2013-12" db="EMBL/GenBank/DDBJ databases">
        <title>Ecological redundancy of diverse viral populations within a natural community.</title>
        <authorList>
            <person name="Gregory A.C."/>
            <person name="LaButti K."/>
            <person name="Copeland A."/>
            <person name="Woyke T."/>
            <person name="Sullivan M.B."/>
        </authorList>
    </citation>
    <scope>NUCLEOTIDE SEQUENCE [LARGE SCALE GENOMIC DNA]</scope>
    <source>
        <strain evidence="1">Syn7803C61</strain>
        <strain evidence="2">Syn7803C68</strain>
    </source>
</reference>